<dbReference type="PANTHER" id="PTHR43798">
    <property type="entry name" value="MONOACYLGLYCEROL LIPASE"/>
    <property type="match status" value="1"/>
</dbReference>
<dbReference type="PRINTS" id="PR00111">
    <property type="entry name" value="ABHYDROLASE"/>
</dbReference>
<reference evidence="3 4" key="1">
    <citation type="submission" date="2023-10" db="EMBL/GenBank/DDBJ databases">
        <title>Characteristics and mechanism of a salt-tolerant marine origin heterotrophic nitrifying- aerobic denitrifying bacteria Marinobacter xestospongiae HN1.</title>
        <authorList>
            <person name="Qi R."/>
        </authorList>
    </citation>
    <scope>NUCLEOTIDE SEQUENCE [LARGE SCALE GENOMIC DNA]</scope>
    <source>
        <strain evidence="3 4">HN1</strain>
    </source>
</reference>
<evidence type="ECO:0000259" key="2">
    <source>
        <dbReference type="Pfam" id="PF00561"/>
    </source>
</evidence>
<feature type="domain" description="AB hydrolase-1" evidence="2">
    <location>
        <begin position="36"/>
        <end position="261"/>
    </location>
</feature>
<dbReference type="EMBL" id="JAWIIJ010000026">
    <property type="protein sequence ID" value="MDV2081120.1"/>
    <property type="molecule type" value="Genomic_DNA"/>
</dbReference>
<keyword evidence="1 3" id="KW-0378">Hydrolase</keyword>
<name>A0ABU3W3K4_9GAMM</name>
<dbReference type="Pfam" id="PF00561">
    <property type="entry name" value="Abhydrolase_1"/>
    <property type="match status" value="1"/>
</dbReference>
<dbReference type="GO" id="GO:0016787">
    <property type="term" value="F:hydrolase activity"/>
    <property type="evidence" value="ECO:0007669"/>
    <property type="project" value="UniProtKB-KW"/>
</dbReference>
<dbReference type="InterPro" id="IPR050266">
    <property type="entry name" value="AB_hydrolase_sf"/>
</dbReference>
<gene>
    <name evidence="3" type="ORF">RYS15_20710</name>
</gene>
<dbReference type="SUPFAM" id="SSF53474">
    <property type="entry name" value="alpha/beta-Hydrolases"/>
    <property type="match status" value="1"/>
</dbReference>
<accession>A0ABU3W3K4</accession>
<keyword evidence="4" id="KW-1185">Reference proteome</keyword>
<dbReference type="Gene3D" id="3.40.50.1820">
    <property type="entry name" value="alpha/beta hydrolase"/>
    <property type="match status" value="1"/>
</dbReference>
<organism evidence="3 4">
    <name type="scientific">Marinobacter xestospongiae</name>
    <dbReference type="NCBI Taxonomy" id="994319"/>
    <lineage>
        <taxon>Bacteria</taxon>
        <taxon>Pseudomonadati</taxon>
        <taxon>Pseudomonadota</taxon>
        <taxon>Gammaproteobacteria</taxon>
        <taxon>Pseudomonadales</taxon>
        <taxon>Marinobacteraceae</taxon>
        <taxon>Marinobacter</taxon>
    </lineage>
</organism>
<comment type="caution">
    <text evidence="3">The sequence shown here is derived from an EMBL/GenBank/DDBJ whole genome shotgun (WGS) entry which is preliminary data.</text>
</comment>
<evidence type="ECO:0000313" key="3">
    <source>
        <dbReference type="EMBL" id="MDV2081120.1"/>
    </source>
</evidence>
<proteinExistence type="predicted"/>
<evidence type="ECO:0000256" key="1">
    <source>
        <dbReference type="ARBA" id="ARBA00022801"/>
    </source>
</evidence>
<dbReference type="InterPro" id="IPR000073">
    <property type="entry name" value="AB_hydrolase_1"/>
</dbReference>
<dbReference type="Proteomes" id="UP001269819">
    <property type="component" value="Unassembled WGS sequence"/>
</dbReference>
<protein>
    <submittedName>
        <fullName evidence="3">Alpha/beta hydrolase</fullName>
    </submittedName>
</protein>
<dbReference type="InterPro" id="IPR029058">
    <property type="entry name" value="AB_hydrolase_fold"/>
</dbReference>
<evidence type="ECO:0000313" key="4">
    <source>
        <dbReference type="Proteomes" id="UP001269819"/>
    </source>
</evidence>
<dbReference type="RefSeq" id="WP_316975412.1">
    <property type="nucleotide sequence ID" value="NZ_JAWIIJ010000026.1"/>
</dbReference>
<dbReference type="PANTHER" id="PTHR43798:SF31">
    <property type="entry name" value="AB HYDROLASE SUPERFAMILY PROTEIN YCLE"/>
    <property type="match status" value="1"/>
</dbReference>
<sequence>MSYRQRLIDRMGVPVSQAQVRAGTVNTAYLEAGDGPPVICLHGAGAGAVTWYPTVGALAQNYRVIAPDIVGYGESDKPDAAYDRPFFSAWLKDFLSALAIPRAHILGLSQGGAIALQFTLDHPEMVDRLVLVDSAALGARPEILPLAGMIWLNTLPSSLANRFFSRYLLVNPSNRDPDHGRYSVQVLQRAGGKKVFSQGRGAAVAAIPEDVLRQIHHQTLILWGENDRLFAIEHGEAAARTLPNARLCRIPEAGHLPLMDQPQAFNDAVIGFLDGVGKDDHRNSAPSSVIGQGV</sequence>